<evidence type="ECO:0000313" key="1">
    <source>
        <dbReference type="EMBL" id="KKK59642.1"/>
    </source>
</evidence>
<feature type="non-terminal residue" evidence="1">
    <location>
        <position position="56"/>
    </location>
</feature>
<sequence length="56" mass="5575">MSYGGKQTDLTAIKAVTDLLPDAGALSDLATIQAAVDTEIAALQATGDAIEVDVAA</sequence>
<comment type="caution">
    <text evidence="1">The sequence shown here is derived from an EMBL/GenBank/DDBJ whole genome shotgun (WGS) entry which is preliminary data.</text>
</comment>
<protein>
    <submittedName>
        <fullName evidence="1">Uncharacterized protein</fullName>
    </submittedName>
</protein>
<name>A0A0F8WRS9_9ZZZZ</name>
<proteinExistence type="predicted"/>
<dbReference type="EMBL" id="LAZR01063367">
    <property type="protein sequence ID" value="KKK59642.1"/>
    <property type="molecule type" value="Genomic_DNA"/>
</dbReference>
<organism evidence="1">
    <name type="scientific">marine sediment metagenome</name>
    <dbReference type="NCBI Taxonomy" id="412755"/>
    <lineage>
        <taxon>unclassified sequences</taxon>
        <taxon>metagenomes</taxon>
        <taxon>ecological metagenomes</taxon>
    </lineage>
</organism>
<gene>
    <name evidence="1" type="ORF">LCGC14_3032360</name>
</gene>
<dbReference type="AlphaFoldDB" id="A0A0F8WRS9"/>
<accession>A0A0F8WRS9</accession>
<reference evidence="1" key="1">
    <citation type="journal article" date="2015" name="Nature">
        <title>Complex archaea that bridge the gap between prokaryotes and eukaryotes.</title>
        <authorList>
            <person name="Spang A."/>
            <person name="Saw J.H."/>
            <person name="Jorgensen S.L."/>
            <person name="Zaremba-Niedzwiedzka K."/>
            <person name="Martijn J."/>
            <person name="Lind A.E."/>
            <person name="van Eijk R."/>
            <person name="Schleper C."/>
            <person name="Guy L."/>
            <person name="Ettema T.J."/>
        </authorList>
    </citation>
    <scope>NUCLEOTIDE SEQUENCE</scope>
</reference>